<accession>A0A9D4UHH0</accession>
<evidence type="ECO:0000313" key="3">
    <source>
        <dbReference type="Proteomes" id="UP000886520"/>
    </source>
</evidence>
<evidence type="ECO:0000313" key="2">
    <source>
        <dbReference type="EMBL" id="KAI5067757.1"/>
    </source>
</evidence>
<sequence>MCCKHDMCRWWAEKLALLLETFLRLPSFLPDSFRAALLQPEQLPLLHSNVAEPLLPHALRICSPEAALSRKQGVPIHPLFKHLAFTLGEWMSSAVFPRAVEYVSGLSGEDHLEDKLNIWSEKIPQLLATLQELMQQVKLHLQVQESLFADLREMLPDTTYRVLEESFITKDGSRIKAQSSSLLDGNLVLLNNVLLYEAQLEHSYMSIKSTRKLVTLVLHDEDGTKAVKSGMLLARDLCKEEMDVSVPAMHLHCMAENIQPLKIMEQILEVLSIEGVKALLGFRSTIGSITEALPPSRSLLLASFLEANKTDVVGTKLTSGGRALAKHVHRSSSGWWGPFSGNDEKKNELALNSISYLIQHACWLNIHHMPPNLFVFEIRVKEGYGARWTADGTQFRGFLEPQMMDGHAKKWRH</sequence>
<protein>
    <submittedName>
        <fullName evidence="2">Uncharacterized protein</fullName>
    </submittedName>
</protein>
<gene>
    <name evidence="2" type="ORF">GOP47_0018285</name>
</gene>
<name>A0A9D4UHH0_ADICA</name>
<dbReference type="Proteomes" id="UP000886520">
    <property type="component" value="Chromosome 17"/>
</dbReference>
<feature type="chain" id="PRO_5039374775" evidence="1">
    <location>
        <begin position="17"/>
        <end position="413"/>
    </location>
</feature>
<keyword evidence="3" id="KW-1185">Reference proteome</keyword>
<dbReference type="EMBL" id="JABFUD020000017">
    <property type="protein sequence ID" value="KAI5067757.1"/>
    <property type="molecule type" value="Genomic_DNA"/>
</dbReference>
<reference evidence="2" key="1">
    <citation type="submission" date="2021-01" db="EMBL/GenBank/DDBJ databases">
        <title>Adiantum capillus-veneris genome.</title>
        <authorList>
            <person name="Fang Y."/>
            <person name="Liao Q."/>
        </authorList>
    </citation>
    <scope>NUCLEOTIDE SEQUENCE</scope>
    <source>
        <strain evidence="2">H3</strain>
        <tissue evidence="2">Leaf</tissue>
    </source>
</reference>
<dbReference type="PANTHER" id="PTHR34204">
    <property type="entry name" value="RNA-BINDING ASCH DOMAIN PROTEIN"/>
    <property type="match status" value="1"/>
</dbReference>
<dbReference type="PANTHER" id="PTHR34204:SF2">
    <property type="entry name" value="RNA-BINDING ASCH DOMAIN PROTEIN"/>
    <property type="match status" value="1"/>
</dbReference>
<dbReference type="OrthoDB" id="112749at2759"/>
<evidence type="ECO:0000256" key="1">
    <source>
        <dbReference type="SAM" id="SignalP"/>
    </source>
</evidence>
<keyword evidence="1" id="KW-0732">Signal</keyword>
<comment type="caution">
    <text evidence="2">The sequence shown here is derived from an EMBL/GenBank/DDBJ whole genome shotgun (WGS) entry which is preliminary data.</text>
</comment>
<dbReference type="AlphaFoldDB" id="A0A9D4UHH0"/>
<proteinExistence type="predicted"/>
<feature type="signal peptide" evidence="1">
    <location>
        <begin position="1"/>
        <end position="16"/>
    </location>
</feature>
<organism evidence="2 3">
    <name type="scientific">Adiantum capillus-veneris</name>
    <name type="common">Maidenhair fern</name>
    <dbReference type="NCBI Taxonomy" id="13818"/>
    <lineage>
        <taxon>Eukaryota</taxon>
        <taxon>Viridiplantae</taxon>
        <taxon>Streptophyta</taxon>
        <taxon>Embryophyta</taxon>
        <taxon>Tracheophyta</taxon>
        <taxon>Polypodiopsida</taxon>
        <taxon>Polypodiidae</taxon>
        <taxon>Polypodiales</taxon>
        <taxon>Pteridineae</taxon>
        <taxon>Pteridaceae</taxon>
        <taxon>Vittarioideae</taxon>
        <taxon>Adiantum</taxon>
    </lineage>
</organism>